<evidence type="ECO:0000313" key="3">
    <source>
        <dbReference type="Proteomes" id="UP000663823"/>
    </source>
</evidence>
<evidence type="ECO:0000313" key="2">
    <source>
        <dbReference type="EMBL" id="CAF3594480.1"/>
    </source>
</evidence>
<feature type="chain" id="PRO_5032582158" evidence="1">
    <location>
        <begin position="20"/>
        <end position="406"/>
    </location>
</feature>
<protein>
    <submittedName>
        <fullName evidence="2">Uncharacterized protein</fullName>
    </submittedName>
</protein>
<dbReference type="Proteomes" id="UP000663823">
    <property type="component" value="Unassembled WGS sequence"/>
</dbReference>
<dbReference type="AlphaFoldDB" id="A0A818MV16"/>
<keyword evidence="1" id="KW-0732">Signal</keyword>
<evidence type="ECO:0000256" key="1">
    <source>
        <dbReference type="SAM" id="SignalP"/>
    </source>
</evidence>
<feature type="signal peptide" evidence="1">
    <location>
        <begin position="1"/>
        <end position="19"/>
    </location>
</feature>
<organism evidence="2 3">
    <name type="scientific">Rotaria sordida</name>
    <dbReference type="NCBI Taxonomy" id="392033"/>
    <lineage>
        <taxon>Eukaryota</taxon>
        <taxon>Metazoa</taxon>
        <taxon>Spiralia</taxon>
        <taxon>Gnathifera</taxon>
        <taxon>Rotifera</taxon>
        <taxon>Eurotatoria</taxon>
        <taxon>Bdelloidea</taxon>
        <taxon>Philodinida</taxon>
        <taxon>Philodinidae</taxon>
        <taxon>Rotaria</taxon>
    </lineage>
</organism>
<accession>A0A818MV16</accession>
<proteinExistence type="predicted"/>
<dbReference type="EMBL" id="CAJOAX010000455">
    <property type="protein sequence ID" value="CAF3594480.1"/>
    <property type="molecule type" value="Genomic_DNA"/>
</dbReference>
<name>A0A818MV16_9BILA</name>
<reference evidence="2" key="1">
    <citation type="submission" date="2021-02" db="EMBL/GenBank/DDBJ databases">
        <authorList>
            <person name="Nowell W R."/>
        </authorList>
    </citation>
    <scope>NUCLEOTIDE SEQUENCE</scope>
</reference>
<comment type="caution">
    <text evidence="2">The sequence shown here is derived from an EMBL/GenBank/DDBJ whole genome shotgun (WGS) entry which is preliminary data.</text>
</comment>
<sequence>MRLSAALALVLVSIALVQCQLVVPQFSNLNALNYLLRPQIQNFRAQLDKILPQIANILSSFELQSLKDKITQVVLTQLGGKLDLNAIKDKLRPVLQQFLASKPQARIDFDAILDYITNAAASTLPSIVLDILGKREVTDDRVDLGEVLSVFDKLSLDTFIPQIHQFLNDNKFQQLQQQFFSTVLTAVGQHWSLPNLAQALEQLVAQFVPGVSQMRIDWEAIGQSALNGLVTAVPGILIGALSLFGKREVTDARVDLGEVLSVFDKLSLDKFIPQIHQFLNDNKFHQLQQQFFSTVLTAIGQHWSLPNLAQALEQLVAQFVPGVSQMRIDWEQVGQTALNGLATALPGILVGALSLFGKREVTDARVDLGEVLSVFDKLSLDTFIPQIHQFLNDNKFQQLQQQFFST</sequence>
<gene>
    <name evidence="2" type="ORF">OTI717_LOCUS6476</name>
</gene>
<feature type="non-terminal residue" evidence="2">
    <location>
        <position position="406"/>
    </location>
</feature>